<dbReference type="EMBL" id="LGCM01000042">
    <property type="protein sequence ID" value="KPL80470.1"/>
    <property type="molecule type" value="Genomic_DNA"/>
</dbReference>
<dbReference type="PANTHER" id="PTHR11092">
    <property type="entry name" value="SUGAR NUCLEOTIDE EPIMERASE RELATED"/>
    <property type="match status" value="1"/>
</dbReference>
<evidence type="ECO:0000313" key="6">
    <source>
        <dbReference type="Proteomes" id="UP000050501"/>
    </source>
</evidence>
<dbReference type="AlphaFoldDB" id="A0A0P6XC77"/>
<sequence>MRVLILGGSGLIGQAFVRRLVERGDAVTVLSRNPERVRLPAGAQAAAWDGHTPQGWVHWLEEADALVNLAGENIGAGRWNAERKARIRQSRVDSGQALVRALEQAQKRPGLLLQASAVGYYGVKSQDVLTEEAPAGEDYLSSVCVDWEHSTQAAEALGVRRVLLRTGLVLTATGGALERLLLPFRLFIGGPLGSGQQWWPWISLRDQVEAMLFLLDHPQASGPFNLTAPQPVTMSDFGRTLARVLGRPYWLPVPAFALRLLLGEMSTLVLDGQRAVPARLLQLGYTFRQPDLSAALREALG</sequence>
<evidence type="ECO:0000313" key="5">
    <source>
        <dbReference type="EMBL" id="KPL80470.1"/>
    </source>
</evidence>
<dbReference type="EMBL" id="LGCM01000042">
    <property type="protein sequence ID" value="KPL80465.1"/>
    <property type="molecule type" value="Genomic_DNA"/>
</dbReference>
<dbReference type="STRING" id="229921.ADN01_12045"/>
<proteinExistence type="inferred from homology"/>
<dbReference type="Pfam" id="PF08338">
    <property type="entry name" value="DUF1731"/>
    <property type="match status" value="1"/>
</dbReference>
<accession>A0A0P6XC77</accession>
<evidence type="ECO:0008006" key="7">
    <source>
        <dbReference type="Google" id="ProtNLM"/>
    </source>
</evidence>
<dbReference type="RefSeq" id="WP_062417629.1">
    <property type="nucleotide sequence ID" value="NZ_DF967974.1"/>
</dbReference>
<name>A0A0P6XC77_9CHLR</name>
<organism evidence="4 6">
    <name type="scientific">Levilinea saccharolytica</name>
    <dbReference type="NCBI Taxonomy" id="229921"/>
    <lineage>
        <taxon>Bacteria</taxon>
        <taxon>Bacillati</taxon>
        <taxon>Chloroflexota</taxon>
        <taxon>Anaerolineae</taxon>
        <taxon>Anaerolineales</taxon>
        <taxon>Anaerolineaceae</taxon>
        <taxon>Levilinea</taxon>
    </lineage>
</organism>
<dbReference type="Pfam" id="PF01370">
    <property type="entry name" value="Epimerase"/>
    <property type="match status" value="1"/>
</dbReference>
<dbReference type="Proteomes" id="UP000050501">
    <property type="component" value="Unassembled WGS sequence"/>
</dbReference>
<evidence type="ECO:0000259" key="3">
    <source>
        <dbReference type="Pfam" id="PF08338"/>
    </source>
</evidence>
<protein>
    <recommendedName>
        <fullName evidence="7">TIGR01777 family protein</fullName>
    </recommendedName>
</protein>
<dbReference type="OrthoDB" id="9801773at2"/>
<comment type="caution">
    <text evidence="4">The sequence shown here is derived from an EMBL/GenBank/DDBJ whole genome shotgun (WGS) entry which is preliminary data.</text>
</comment>
<dbReference type="NCBIfam" id="TIGR01777">
    <property type="entry name" value="yfcH"/>
    <property type="match status" value="1"/>
</dbReference>
<dbReference type="SUPFAM" id="SSF51735">
    <property type="entry name" value="NAD(P)-binding Rossmann-fold domains"/>
    <property type="match status" value="1"/>
</dbReference>
<comment type="similarity">
    <text evidence="1">Belongs to the NAD(P)-dependent epimerase/dehydratase family. SDR39U1 subfamily.</text>
</comment>
<keyword evidence="6" id="KW-1185">Reference proteome</keyword>
<evidence type="ECO:0000313" key="4">
    <source>
        <dbReference type="EMBL" id="KPL80465.1"/>
    </source>
</evidence>
<dbReference type="Gene3D" id="3.40.50.720">
    <property type="entry name" value="NAD(P)-binding Rossmann-like Domain"/>
    <property type="match status" value="1"/>
</dbReference>
<gene>
    <name evidence="4" type="ORF">ADN01_12045</name>
    <name evidence="5" type="ORF">ADN01_12340</name>
</gene>
<dbReference type="PANTHER" id="PTHR11092:SF0">
    <property type="entry name" value="EPIMERASE FAMILY PROTEIN SDR39U1"/>
    <property type="match status" value="1"/>
</dbReference>
<dbReference type="InterPro" id="IPR013549">
    <property type="entry name" value="DUF1731"/>
</dbReference>
<feature type="domain" description="NAD-dependent epimerase/dehydratase" evidence="2">
    <location>
        <begin position="3"/>
        <end position="222"/>
    </location>
</feature>
<evidence type="ECO:0000259" key="2">
    <source>
        <dbReference type="Pfam" id="PF01370"/>
    </source>
</evidence>
<dbReference type="InterPro" id="IPR001509">
    <property type="entry name" value="Epimerase_deHydtase"/>
</dbReference>
<dbReference type="InterPro" id="IPR010099">
    <property type="entry name" value="SDR39U1"/>
</dbReference>
<dbReference type="PATRIC" id="fig|229921.5.peg.598"/>
<reference evidence="4 6" key="1">
    <citation type="submission" date="2015-07" db="EMBL/GenBank/DDBJ databases">
        <title>Genome sequence of Levilinea saccharolytica DSM 16555.</title>
        <authorList>
            <person name="Hemp J."/>
            <person name="Ward L.M."/>
            <person name="Pace L.A."/>
            <person name="Fischer W.W."/>
        </authorList>
    </citation>
    <scope>NUCLEOTIDE SEQUENCE [LARGE SCALE GENOMIC DNA]</scope>
    <source>
        <strain evidence="4 6">KIBI-1</strain>
    </source>
</reference>
<dbReference type="CDD" id="cd05242">
    <property type="entry name" value="SDR_a8"/>
    <property type="match status" value="1"/>
</dbReference>
<feature type="domain" description="DUF1731" evidence="3">
    <location>
        <begin position="253"/>
        <end position="298"/>
    </location>
</feature>
<evidence type="ECO:0000256" key="1">
    <source>
        <dbReference type="ARBA" id="ARBA00009353"/>
    </source>
</evidence>
<dbReference type="InterPro" id="IPR036291">
    <property type="entry name" value="NAD(P)-bd_dom_sf"/>
</dbReference>